<dbReference type="GeneID" id="29057069"/>
<organism evidence="1 2">
    <name type="scientific">Erwinia phage vB_EamM_Asesino</name>
    <dbReference type="NCBI Taxonomy" id="1883370"/>
    <lineage>
        <taxon>Viruses</taxon>
        <taxon>Duplodnaviria</taxon>
        <taxon>Heunggongvirae</taxon>
        <taxon>Uroviricota</taxon>
        <taxon>Caudoviricetes</taxon>
        <taxon>Chimalliviridae</taxon>
        <taxon>Erskinevirus</taxon>
        <taxon>Erskinevirus asesino</taxon>
    </lineage>
</organism>
<keyword evidence="2" id="KW-1185">Reference proteome</keyword>
<dbReference type="KEGG" id="vg:29057069"/>
<sequence length="139" mass="16204">MDKRIFSWYAPGGLSLGNNMRLPEELIEVFRVSPEPIQVIEEKPTPTVYLPFTRAEHDTIYFGNMPIDPLGIHYLEEYLKSANIVLQLVKMTDQDATDFKGYFQWYIGYLNIKMYTPQKILQNTSGLWMEHLRRLGASV</sequence>
<dbReference type="Proteomes" id="UP000202181">
    <property type="component" value="Segment"/>
</dbReference>
<protein>
    <submittedName>
        <fullName evidence="1">Uncharacterized protein</fullName>
    </submittedName>
</protein>
<proteinExistence type="predicted"/>
<reference evidence="1" key="1">
    <citation type="submission" date="2016-06" db="EMBL/GenBank/DDBJ databases">
        <authorList>
            <person name="Berg J.A."/>
            <person name="Hyde J.R."/>
            <person name="Breakwell D.P."/>
            <person name="Hope S."/>
            <person name="Grose J.H."/>
        </authorList>
    </citation>
    <scope>NUCLEOTIDE SEQUENCE [LARGE SCALE GENOMIC DNA]</scope>
</reference>
<dbReference type="RefSeq" id="YP_009290737.1">
    <property type="nucleotide sequence ID" value="NC_031107.2"/>
</dbReference>
<evidence type="ECO:0000313" key="1">
    <source>
        <dbReference type="EMBL" id="ANZ48132.1"/>
    </source>
</evidence>
<dbReference type="EMBL" id="KX397364">
    <property type="protein sequence ID" value="ANZ48132.1"/>
    <property type="molecule type" value="Genomic_DNA"/>
</dbReference>
<evidence type="ECO:0000313" key="2">
    <source>
        <dbReference type="Proteomes" id="UP000202181"/>
    </source>
</evidence>
<accession>A0A1B2IA54</accession>
<name>A0A1B2IA54_9CAUD</name>
<gene>
    <name evidence="1" type="ORF">ASESINO_119</name>
</gene>